<dbReference type="AlphaFoldDB" id="A0A1I1Z4Q5"/>
<evidence type="ECO:0000256" key="2">
    <source>
        <dbReference type="SAM" id="SignalP"/>
    </source>
</evidence>
<dbReference type="RefSeq" id="WP_096332821.1">
    <property type="nucleotide sequence ID" value="NZ_FOMX01000011.1"/>
</dbReference>
<evidence type="ECO:0008006" key="5">
    <source>
        <dbReference type="Google" id="ProtNLM"/>
    </source>
</evidence>
<protein>
    <recommendedName>
        <fullName evidence="5">Outer membrane protein beta-barrel domain-containing protein</fullName>
    </recommendedName>
</protein>
<name>A0A1I1Z4Q5_9BACT</name>
<evidence type="ECO:0000256" key="1">
    <source>
        <dbReference type="SAM" id="MobiDB-lite"/>
    </source>
</evidence>
<dbReference type="Proteomes" id="UP000199400">
    <property type="component" value="Unassembled WGS sequence"/>
</dbReference>
<feature type="chain" id="PRO_5011583459" description="Outer membrane protein beta-barrel domain-containing protein" evidence="2">
    <location>
        <begin position="22"/>
        <end position="280"/>
    </location>
</feature>
<dbReference type="STRING" id="54.SAMN02745121_03636"/>
<organism evidence="3 4">
    <name type="scientific">Nannocystis exedens</name>
    <dbReference type="NCBI Taxonomy" id="54"/>
    <lineage>
        <taxon>Bacteria</taxon>
        <taxon>Pseudomonadati</taxon>
        <taxon>Myxococcota</taxon>
        <taxon>Polyangia</taxon>
        <taxon>Nannocystales</taxon>
        <taxon>Nannocystaceae</taxon>
        <taxon>Nannocystis</taxon>
    </lineage>
</organism>
<feature type="signal peptide" evidence="2">
    <location>
        <begin position="1"/>
        <end position="21"/>
    </location>
</feature>
<evidence type="ECO:0000313" key="3">
    <source>
        <dbReference type="EMBL" id="SFE26834.1"/>
    </source>
</evidence>
<dbReference type="EMBL" id="FOMX01000011">
    <property type="protein sequence ID" value="SFE26834.1"/>
    <property type="molecule type" value="Genomic_DNA"/>
</dbReference>
<evidence type="ECO:0000313" key="4">
    <source>
        <dbReference type="Proteomes" id="UP000199400"/>
    </source>
</evidence>
<keyword evidence="4" id="KW-1185">Reference proteome</keyword>
<feature type="region of interest" description="Disordered" evidence="1">
    <location>
        <begin position="19"/>
        <end position="106"/>
    </location>
</feature>
<sequence length="280" mass="29099">MAPRVLPVLAALALLSASASAAAGVQAPPSPHVSSSGSAELAPMPATPPIQGTPPDLTQPASVPAWQPPPPDLASPSVPAATGPAPATMSPKPGEKKAEPKRGRLWTEGQPLIARDSKVGAYIAPTFKLTGFGRSPGLMLGADFAVIVNERFMFGAAGTALATPLPAQRTDDRTFNMRTQYAGVTLAVALLQVRFFSLQIGALIGGGRVCLNDERLDRCVNRAAMFVAEPELGLSFALTRVLRLVLSGGYRFAVAQPWSGPSDRILSGLTGTLGLRLGKF</sequence>
<feature type="compositionally biased region" description="Basic and acidic residues" evidence="1">
    <location>
        <begin position="93"/>
        <end position="102"/>
    </location>
</feature>
<accession>A0A1I1Z4Q5</accession>
<reference evidence="4" key="1">
    <citation type="submission" date="2016-10" db="EMBL/GenBank/DDBJ databases">
        <authorList>
            <person name="Varghese N."/>
            <person name="Submissions S."/>
        </authorList>
    </citation>
    <scope>NUCLEOTIDE SEQUENCE [LARGE SCALE GENOMIC DNA]</scope>
    <source>
        <strain evidence="4">ATCC 25963</strain>
    </source>
</reference>
<keyword evidence="2" id="KW-0732">Signal</keyword>
<gene>
    <name evidence="3" type="ORF">SAMN02745121_03636</name>
</gene>
<proteinExistence type="predicted"/>